<evidence type="ECO:0000256" key="2">
    <source>
        <dbReference type="ARBA" id="ARBA00022553"/>
    </source>
</evidence>
<dbReference type="STRING" id="510516.Q2UIC8"/>
<feature type="region of interest" description="Disordered" evidence="11">
    <location>
        <begin position="506"/>
        <end position="637"/>
    </location>
</feature>
<dbReference type="InterPro" id="IPR001680">
    <property type="entry name" value="WD40_rpt"/>
</dbReference>
<dbReference type="EMBL" id="BA000051">
    <property type="protein sequence ID" value="BAE58687.1"/>
    <property type="molecule type" value="Genomic_DNA"/>
</dbReference>
<feature type="coiled-coil region" evidence="10">
    <location>
        <begin position="665"/>
        <end position="703"/>
    </location>
</feature>
<keyword evidence="3 8" id="KW-0853">WD repeat</keyword>
<protein>
    <recommendedName>
        <fullName evidence="9">Coronin</fullName>
    </recommendedName>
</protein>
<dbReference type="RefSeq" id="XP_023090443.1">
    <property type="nucleotide sequence ID" value="XM_023235421.1"/>
</dbReference>
<evidence type="ECO:0000313" key="14">
    <source>
        <dbReference type="Proteomes" id="UP000006564"/>
    </source>
</evidence>
<dbReference type="KEGG" id="aor:AO090023000108"/>
<dbReference type="PROSITE" id="PS50082">
    <property type="entry name" value="WD_REPEATS_2"/>
    <property type="match status" value="3"/>
</dbReference>
<feature type="compositionally biased region" description="Polar residues" evidence="11">
    <location>
        <begin position="585"/>
        <end position="595"/>
    </location>
</feature>
<evidence type="ECO:0000259" key="12">
    <source>
        <dbReference type="SMART" id="SM01166"/>
    </source>
</evidence>
<dbReference type="Proteomes" id="UP000006564">
    <property type="component" value="Chromosome 3"/>
</dbReference>
<dbReference type="Pfam" id="PF16300">
    <property type="entry name" value="WD40_4"/>
    <property type="match status" value="1"/>
</dbReference>
<dbReference type="InterPro" id="IPR015048">
    <property type="entry name" value="DUF1899"/>
</dbReference>
<dbReference type="GO" id="GO:0030674">
    <property type="term" value="F:protein-macromolecule adaptor activity"/>
    <property type="evidence" value="ECO:0007669"/>
    <property type="project" value="EnsemblFungi"/>
</dbReference>
<dbReference type="InterPro" id="IPR015505">
    <property type="entry name" value="Coronin"/>
</dbReference>
<evidence type="ECO:0000256" key="5">
    <source>
        <dbReference type="ARBA" id="ARBA00023054"/>
    </source>
</evidence>
<dbReference type="InterPro" id="IPR019775">
    <property type="entry name" value="WD40_repeat_CS"/>
</dbReference>
<gene>
    <name evidence="13" type="ORF">AO090023000108</name>
</gene>
<feature type="domain" description="DUF1899" evidence="12">
    <location>
        <begin position="88"/>
        <end position="152"/>
    </location>
</feature>
<feature type="compositionally biased region" description="Polar residues" evidence="11">
    <location>
        <begin position="603"/>
        <end position="637"/>
    </location>
</feature>
<name>Q2UIC8_ASPOR</name>
<dbReference type="EMBL" id="AP007157">
    <property type="protein sequence ID" value="BAE58687.1"/>
    <property type="molecule type" value="Genomic_DNA"/>
</dbReference>
<dbReference type="PANTHER" id="PTHR10856">
    <property type="entry name" value="CORONIN"/>
    <property type="match status" value="1"/>
</dbReference>
<dbReference type="SMART" id="SM01167">
    <property type="entry name" value="DUF1900"/>
    <property type="match status" value="1"/>
</dbReference>
<dbReference type="HOGENOM" id="CLU_026859_3_1_1"/>
<evidence type="ECO:0000256" key="7">
    <source>
        <dbReference type="ARBA" id="ARBA00062568"/>
    </source>
</evidence>
<dbReference type="PANTHER" id="PTHR10856:SF0">
    <property type="entry name" value="CORONIN"/>
    <property type="match status" value="1"/>
</dbReference>
<evidence type="ECO:0000256" key="8">
    <source>
        <dbReference type="PROSITE-ProRule" id="PRU00221"/>
    </source>
</evidence>
<evidence type="ECO:0000256" key="9">
    <source>
        <dbReference type="RuleBase" id="RU280818"/>
    </source>
</evidence>
<feature type="compositionally biased region" description="Acidic residues" evidence="11">
    <location>
        <begin position="557"/>
        <end position="570"/>
    </location>
</feature>
<accession>Q2UIC8</accession>
<dbReference type="SMART" id="SM01166">
    <property type="entry name" value="DUF1899"/>
    <property type="match status" value="1"/>
</dbReference>
<dbReference type="Pfam" id="PF08953">
    <property type="entry name" value="DUF1899"/>
    <property type="match status" value="1"/>
</dbReference>
<dbReference type="GO" id="GO:0110085">
    <property type="term" value="C:mitotic actomyosin contractile ring"/>
    <property type="evidence" value="ECO:0007669"/>
    <property type="project" value="EnsemblFungi"/>
</dbReference>
<evidence type="ECO:0000256" key="4">
    <source>
        <dbReference type="ARBA" id="ARBA00022737"/>
    </source>
</evidence>
<dbReference type="Gene3D" id="2.130.10.10">
    <property type="entry name" value="YVTN repeat-like/Quinoprotein amine dehydrogenase"/>
    <property type="match status" value="1"/>
</dbReference>
<dbReference type="GO" id="GO:0051015">
    <property type="term" value="F:actin filament binding"/>
    <property type="evidence" value="ECO:0007669"/>
    <property type="project" value="EnsemblFungi"/>
</dbReference>
<dbReference type="GO" id="GO:0071846">
    <property type="term" value="P:actin filament debranching"/>
    <property type="evidence" value="ECO:0007669"/>
    <property type="project" value="EnsemblFungi"/>
</dbReference>
<comment type="similarity">
    <text evidence="1 9">Belongs to the WD repeat coronin family.</text>
</comment>
<keyword evidence="6" id="KW-0009">Actin-binding</keyword>
<evidence type="ECO:0000256" key="11">
    <source>
        <dbReference type="SAM" id="MobiDB-lite"/>
    </source>
</evidence>
<keyword evidence="5 10" id="KW-0175">Coiled coil</keyword>
<dbReference type="GO" id="GO:0030479">
    <property type="term" value="C:actin cortical patch"/>
    <property type="evidence" value="ECO:0007669"/>
    <property type="project" value="EnsemblFungi"/>
</dbReference>
<dbReference type="GO" id="GO:1990819">
    <property type="term" value="C:mating projection actin fusion focus"/>
    <property type="evidence" value="ECO:0007669"/>
    <property type="project" value="EnsemblFungi"/>
</dbReference>
<dbReference type="SUPFAM" id="SSF50978">
    <property type="entry name" value="WD40 repeat-like"/>
    <property type="match status" value="1"/>
</dbReference>
<dbReference type="GO" id="GO:0007015">
    <property type="term" value="P:actin filament organization"/>
    <property type="evidence" value="ECO:0007669"/>
    <property type="project" value="EnsemblFungi"/>
</dbReference>
<comment type="subunit">
    <text evidence="7">Binds to F-actin.</text>
</comment>
<dbReference type="InterPro" id="IPR020472">
    <property type="entry name" value="WD40_PAC1"/>
</dbReference>
<dbReference type="GO" id="GO:0007017">
    <property type="term" value="P:microtubule-based process"/>
    <property type="evidence" value="ECO:0007669"/>
    <property type="project" value="EnsemblFungi"/>
</dbReference>
<dbReference type="FunFam" id="2.130.10.10:FF:000197">
    <property type="entry name" value="Coronin"/>
    <property type="match status" value="1"/>
</dbReference>
<keyword evidence="2" id="KW-0597">Phosphoprotein</keyword>
<dbReference type="PRINTS" id="PR00320">
    <property type="entry name" value="GPROTEINBRPT"/>
</dbReference>
<dbReference type="GO" id="GO:0008017">
    <property type="term" value="F:microtubule binding"/>
    <property type="evidence" value="ECO:0007669"/>
    <property type="project" value="EnsemblFungi"/>
</dbReference>
<dbReference type="GO" id="GO:0071933">
    <property type="term" value="F:Arp2/3 complex binding"/>
    <property type="evidence" value="ECO:0007669"/>
    <property type="project" value="EnsemblFungi"/>
</dbReference>
<dbReference type="GO" id="GO:0030139">
    <property type="term" value="C:endocytic vesicle"/>
    <property type="evidence" value="ECO:0007669"/>
    <property type="project" value="EnsemblFungi"/>
</dbReference>
<dbReference type="AlphaFoldDB" id="Q2UIC8"/>
<proteinExistence type="inferred from homology"/>
<dbReference type="GeneID" id="5992691"/>
<keyword evidence="14" id="KW-1185">Reference proteome</keyword>
<dbReference type="InterPro" id="IPR036322">
    <property type="entry name" value="WD40_repeat_dom_sf"/>
</dbReference>
<dbReference type="SMART" id="SM00320">
    <property type="entry name" value="WD40"/>
    <property type="match status" value="4"/>
</dbReference>
<reference evidence="13 14" key="1">
    <citation type="journal article" date="2005" name="Nature">
        <title>Genome sequencing and analysis of Aspergillus oryzae.</title>
        <authorList>
            <person name="Machida M."/>
            <person name="Asai K."/>
            <person name="Sano M."/>
            <person name="Tanaka T."/>
            <person name="Kumagai T."/>
            <person name="Terai G."/>
            <person name="Kusumoto K."/>
            <person name="Arima T."/>
            <person name="Akita O."/>
            <person name="Kashiwagi Y."/>
            <person name="Abe K."/>
            <person name="Gomi K."/>
            <person name="Horiuchi H."/>
            <person name="Kitamoto K."/>
            <person name="Kobayashi T."/>
            <person name="Takeuchi M."/>
            <person name="Denning D.W."/>
            <person name="Galagan J.E."/>
            <person name="Nierman W.C."/>
            <person name="Yu J."/>
            <person name="Archer D.B."/>
            <person name="Bennett J.W."/>
            <person name="Bhatnagar D."/>
            <person name="Cleveland T.E."/>
            <person name="Fedorova N.D."/>
            <person name="Gotoh O."/>
            <person name="Horikawa H."/>
            <person name="Hosoyama A."/>
            <person name="Ichinomiya M."/>
            <person name="Igarashi R."/>
            <person name="Iwashita K."/>
            <person name="Juvvadi P.R."/>
            <person name="Kato M."/>
            <person name="Kato Y."/>
            <person name="Kin T."/>
            <person name="Kokubun A."/>
            <person name="Maeda H."/>
            <person name="Maeyama N."/>
            <person name="Maruyama J."/>
            <person name="Nagasaki H."/>
            <person name="Nakajima T."/>
            <person name="Oda K."/>
            <person name="Okada K."/>
            <person name="Paulsen I."/>
            <person name="Sakamoto K."/>
            <person name="Sawano T."/>
            <person name="Takahashi M."/>
            <person name="Takase K."/>
            <person name="Terabayashi Y."/>
            <person name="Wortman J."/>
            <person name="Yamada O."/>
            <person name="Yamagata Y."/>
            <person name="Anazawa H."/>
            <person name="Hata Y."/>
            <person name="Koide Y."/>
            <person name="Komori T."/>
            <person name="Koyama Y."/>
            <person name="Minetoki T."/>
            <person name="Suharnan S."/>
            <person name="Tanaka A."/>
            <person name="Isono K."/>
            <person name="Kuhara S."/>
            <person name="Ogasawara N."/>
            <person name="Kikuchi H."/>
        </authorList>
    </citation>
    <scope>NUCLEOTIDE SEQUENCE [LARGE SCALE GENOMIC DNA]</scope>
    <source>
        <strain evidence="14">ATCC 42149 / RIB 40</strain>
    </source>
</reference>
<dbReference type="PROSITE" id="PS50294">
    <property type="entry name" value="WD_REPEATS_REGION"/>
    <property type="match status" value="2"/>
</dbReference>
<evidence type="ECO:0000256" key="3">
    <source>
        <dbReference type="ARBA" id="ARBA00022574"/>
    </source>
</evidence>
<feature type="repeat" description="WD" evidence="8">
    <location>
        <begin position="219"/>
        <end position="261"/>
    </location>
</feature>
<evidence type="ECO:0000256" key="1">
    <source>
        <dbReference type="ARBA" id="ARBA00009482"/>
    </source>
</evidence>
<dbReference type="PROSITE" id="PS00678">
    <property type="entry name" value="WD_REPEATS_1"/>
    <property type="match status" value="1"/>
</dbReference>
<dbReference type="GO" id="GO:2000601">
    <property type="term" value="P:positive regulation of Arp2/3 complex-mediated actin nucleation"/>
    <property type="evidence" value="ECO:0007669"/>
    <property type="project" value="EnsemblFungi"/>
</dbReference>
<evidence type="ECO:0000256" key="10">
    <source>
        <dbReference type="SAM" id="Coils"/>
    </source>
</evidence>
<organism evidence="13 14">
    <name type="scientific">Aspergillus oryzae (strain ATCC 42149 / RIB 40)</name>
    <name type="common">Yellow koji mold</name>
    <dbReference type="NCBI Taxonomy" id="510516"/>
    <lineage>
        <taxon>Eukaryota</taxon>
        <taxon>Fungi</taxon>
        <taxon>Dikarya</taxon>
        <taxon>Ascomycota</taxon>
        <taxon>Pezizomycotina</taxon>
        <taxon>Eurotiomycetes</taxon>
        <taxon>Eurotiomycetidae</taxon>
        <taxon>Eurotiales</taxon>
        <taxon>Aspergillaceae</taxon>
        <taxon>Aspergillus</taxon>
        <taxon>Aspergillus subgen. Circumdati</taxon>
    </lineage>
</organism>
<evidence type="ECO:0000313" key="13">
    <source>
        <dbReference type="EMBL" id="BAE58687.1"/>
    </source>
</evidence>
<dbReference type="GO" id="GO:0034316">
    <property type="term" value="P:negative regulation of Arp2/3 complex-mediated actin nucleation"/>
    <property type="evidence" value="ECO:0007669"/>
    <property type="project" value="EnsemblFungi"/>
</dbReference>
<feature type="repeat" description="WD" evidence="8">
    <location>
        <begin position="268"/>
        <end position="302"/>
    </location>
</feature>
<sequence>MPDRELVLAELISLSPAAGMRVRAGARDCDWECVSHVGDSSLSCRASLPSSHYPSCTKNKQLLVPAYRIHLIPYPPPSTTNRVCHKKPSVTTVLYRHVFGRNTRKEQCYDNLRVSANAWDSNLVKVNPKYLSVNWAAGGGGAFAVIPLEERGKLPEKIPLFRGHTAAVLDTDWNPFNDDLIASGSDDGKALLWRVPENFTLRPDVDLDHVQDIAPVGKLSGHPKKIGHVLFNPAAENVLATSSGDFTVKIWDIEAGAAKLTLNVGDMVYSQSWSANGSLLVTTSRDKKLRIWDARQERPAHEVQGHSGAKNSRVVWLGEHDRIATTGFSRMSDRQLALWDMRAPAEPINGFKVLDSISGVCMPFWDDGTQCLYLAGRGDGNIRYFELENDKFEYLAEYKSADPQRGIAFMPKRGVNMHENEVARAFKTVGDTYIEPISFIVPRRAETFQDDIYPPTVGLTPAMSPSEWFAGKEAIPPKISMASLYEGEGLKEITGVQDKPTETLGAPAAQAEPAPKPAEPTPVKKAPEPEPTPVHKPAPSMKEQGASMAAMVNKFADEEDAEPAAEESSFDEAPKPVEREARTVESASPVKTSAWHQREESRSQTASKPSTPVPAQNNDRSPAASTPVDTSSGFNIPEFTNTAASALHGEIQKLTHMVGPLLNEVHEQKQQIESLTKTIESLETNQEKQIQSLNEKIVALEARLS</sequence>
<evidence type="ECO:0000256" key="6">
    <source>
        <dbReference type="ARBA" id="ARBA00023203"/>
    </source>
</evidence>
<dbReference type="GO" id="GO:0051666">
    <property type="term" value="P:actin cortical patch localization"/>
    <property type="evidence" value="ECO:0007669"/>
    <property type="project" value="EnsemblFungi"/>
</dbReference>
<keyword evidence="4 9" id="KW-0677">Repeat</keyword>
<dbReference type="InterPro" id="IPR015943">
    <property type="entry name" value="WD40/YVTN_repeat-like_dom_sf"/>
</dbReference>
<feature type="repeat" description="WD" evidence="8">
    <location>
        <begin position="161"/>
        <end position="203"/>
    </location>
</feature>
<dbReference type="Pfam" id="PF00400">
    <property type="entry name" value="WD40"/>
    <property type="match status" value="3"/>
</dbReference>
<feature type="compositionally biased region" description="Basic and acidic residues" evidence="11">
    <location>
        <begin position="572"/>
        <end position="583"/>
    </location>
</feature>